<organism evidence="2">
    <name type="scientific">Mycoplasmopsis gallinacea</name>
    <dbReference type="NCBI Taxonomy" id="29556"/>
    <lineage>
        <taxon>Bacteria</taxon>
        <taxon>Bacillati</taxon>
        <taxon>Mycoplasmatota</taxon>
        <taxon>Mycoplasmoidales</taxon>
        <taxon>Metamycoplasmataceae</taxon>
        <taxon>Mycoplasmopsis</taxon>
    </lineage>
</organism>
<evidence type="ECO:0000313" key="1">
    <source>
        <dbReference type="EMBL" id="AKA50035.1"/>
    </source>
</evidence>
<protein>
    <recommendedName>
        <fullName evidence="3">Transposase</fullName>
    </recommendedName>
</protein>
<dbReference type="NCBIfam" id="NF046004">
    <property type="entry name" value="ICE_Mbov_0401"/>
    <property type="match status" value="1"/>
</dbReference>
<dbReference type="HOGENOM" id="CLU_056159_0_0_14"/>
<sequence length="408" mass="49258">MEEIFKNTNIENETYRNLLKNQLEAEDKEYLNSKERENQGWRVHSKYKRMFITEFGKVIVHLTRYWKWNETKTRKITKIFSNDFLEKNKNVNIVVSLKEKICSLYTDKKSSKEISKYFGSNFSKWTVFNSFKVALKNKEELEQKEDKFSHYKELAKDKNIIHIDIDDTFHKEKYKNKKKKTIYRTVVLHLGFNNKKERKMIGKVAILEIKRIDEKKKTIKEWSDLIKTKIKEIYGKEFKEINVYGDGARWIKNLAKELNANYFLDYYHLKAKGFKVLGYTKTRNKANKEVFKDYEFQINSKVIDIYDRYVDKFELHKCYLFLIKLIVKLNNVLTEEKRKEMNSLISYIKNNINSLKNTHISYIGSHTETWMNHLIKKKIKKEFSIYNITTIKKILILNEDKNTKYIFC</sequence>
<accession>A0A0D5ZK67</accession>
<dbReference type="AlphaFoldDB" id="A0A0D5ZK67"/>
<dbReference type="Proteomes" id="UP000032722">
    <property type="component" value="Chromosome"/>
</dbReference>
<evidence type="ECO:0008006" key="3">
    <source>
        <dbReference type="Google" id="ProtNLM"/>
    </source>
</evidence>
<evidence type="ECO:0000313" key="2">
    <source>
        <dbReference type="Proteomes" id="UP000032722"/>
    </source>
</evidence>
<name>A0A0D5ZK67_9BACT</name>
<reference evidence="1 2" key="1">
    <citation type="journal article" date="2015" name="Genome Announc.">
        <title>Complete Genome Sequence of Mycoplasma meleagridis, a Possible Emerging Pathogen in Chickens.</title>
        <authorList>
            <person name="Abolnik C."/>
        </authorList>
    </citation>
    <scope>NUCLEOTIDE SEQUENCE [LARGE SCALE GENOMIC DNA]</scope>
    <source>
        <strain evidence="1 2">B2096 8B</strain>
    </source>
</reference>
<dbReference type="EMBL" id="CP011021">
    <property type="protein sequence ID" value="AKA50035.1"/>
    <property type="molecule type" value="Genomic_DNA"/>
</dbReference>
<proteinExistence type="predicted"/>
<dbReference type="KEGG" id="mgb:VO56_02145"/>
<gene>
    <name evidence="1" type="ORF">VO56_02145</name>
</gene>
<dbReference type="PATRIC" id="fig|29556.3.peg.424"/>